<sequence length="149" mass="15820">MAVLHYYQRPGAESVPASLLRSAQAVLGGVRALHRELCYNVSWTGVSPPSPQETQLLHWLFGCPLESGDVAADSFLRPTPTDLLMEIGPRCVPGLSRGLGAPWGRERAEGSAEGALPRQTGLAPGRCWGALSCKGLIGALSPGRQGWPH</sequence>
<dbReference type="Ensembl" id="ENSCABT00000010257.1">
    <property type="protein sequence ID" value="ENSCABP00000009352.1"/>
    <property type="gene ID" value="ENSCABG00000007037.1"/>
</dbReference>
<evidence type="ECO:0000256" key="1">
    <source>
        <dbReference type="ARBA" id="ARBA00022598"/>
    </source>
</evidence>
<keyword evidence="4" id="KW-0067">ATP-binding</keyword>
<proteinExistence type="predicted"/>
<dbReference type="Proteomes" id="UP000694404">
    <property type="component" value="Unplaced"/>
</dbReference>
<dbReference type="GO" id="GO:0005524">
    <property type="term" value="F:ATP binding"/>
    <property type="evidence" value="ECO:0007669"/>
    <property type="project" value="UniProtKB-KW"/>
</dbReference>
<protein>
    <submittedName>
        <fullName evidence="5">Uncharacterized protein</fullName>
    </submittedName>
</protein>
<dbReference type="AlphaFoldDB" id="A0A8C0GID3"/>
<evidence type="ECO:0000256" key="3">
    <source>
        <dbReference type="ARBA" id="ARBA00022755"/>
    </source>
</evidence>
<keyword evidence="3" id="KW-0658">Purine biosynthesis</keyword>
<keyword evidence="6" id="KW-1185">Reference proteome</keyword>
<keyword evidence="2" id="KW-0547">Nucleotide-binding</keyword>
<dbReference type="GeneTree" id="ENSGT00960000190772"/>
<evidence type="ECO:0000313" key="5">
    <source>
        <dbReference type="Ensembl" id="ENSCABP00000009352.1"/>
    </source>
</evidence>
<accession>A0A8C0GID3</accession>
<organism evidence="5 6">
    <name type="scientific">Chelonoidis abingdonii</name>
    <name type="common">Abingdon island giant tortoise</name>
    <name type="synonym">Testudo abingdonii</name>
    <dbReference type="NCBI Taxonomy" id="106734"/>
    <lineage>
        <taxon>Eukaryota</taxon>
        <taxon>Metazoa</taxon>
        <taxon>Chordata</taxon>
        <taxon>Craniata</taxon>
        <taxon>Vertebrata</taxon>
        <taxon>Euteleostomi</taxon>
        <taxon>Archelosauria</taxon>
        <taxon>Testudinata</taxon>
        <taxon>Testudines</taxon>
        <taxon>Cryptodira</taxon>
        <taxon>Durocryptodira</taxon>
        <taxon>Testudinoidea</taxon>
        <taxon>Testudinidae</taxon>
        <taxon>Chelonoidis</taxon>
    </lineage>
</organism>
<dbReference type="GO" id="GO:0016874">
    <property type="term" value="F:ligase activity"/>
    <property type="evidence" value="ECO:0007669"/>
    <property type="project" value="UniProtKB-KW"/>
</dbReference>
<keyword evidence="1" id="KW-0436">Ligase</keyword>
<evidence type="ECO:0000256" key="4">
    <source>
        <dbReference type="ARBA" id="ARBA00022840"/>
    </source>
</evidence>
<evidence type="ECO:0000256" key="2">
    <source>
        <dbReference type="ARBA" id="ARBA00022741"/>
    </source>
</evidence>
<name>A0A8C0GID3_CHEAB</name>
<dbReference type="GO" id="GO:0006164">
    <property type="term" value="P:purine nucleotide biosynthetic process"/>
    <property type="evidence" value="ECO:0007669"/>
    <property type="project" value="UniProtKB-KW"/>
</dbReference>
<evidence type="ECO:0000313" key="6">
    <source>
        <dbReference type="Proteomes" id="UP000694404"/>
    </source>
</evidence>
<reference evidence="5" key="1">
    <citation type="submission" date="2025-08" db="UniProtKB">
        <authorList>
            <consortium name="Ensembl"/>
        </authorList>
    </citation>
    <scope>IDENTIFICATION</scope>
</reference>
<dbReference type="SUPFAM" id="SSF82697">
    <property type="entry name" value="PurS-like"/>
    <property type="match status" value="1"/>
</dbReference>
<reference evidence="5" key="2">
    <citation type="submission" date="2025-09" db="UniProtKB">
        <authorList>
            <consortium name="Ensembl"/>
        </authorList>
    </citation>
    <scope>IDENTIFICATION</scope>
</reference>
<dbReference type="InterPro" id="IPR036604">
    <property type="entry name" value="PurS-like_sf"/>
</dbReference>